<organism evidence="1">
    <name type="scientific">Rhizophora mucronata</name>
    <name type="common">Asiatic mangrove</name>
    <dbReference type="NCBI Taxonomy" id="61149"/>
    <lineage>
        <taxon>Eukaryota</taxon>
        <taxon>Viridiplantae</taxon>
        <taxon>Streptophyta</taxon>
        <taxon>Embryophyta</taxon>
        <taxon>Tracheophyta</taxon>
        <taxon>Spermatophyta</taxon>
        <taxon>Magnoliopsida</taxon>
        <taxon>eudicotyledons</taxon>
        <taxon>Gunneridae</taxon>
        <taxon>Pentapetalae</taxon>
        <taxon>rosids</taxon>
        <taxon>fabids</taxon>
        <taxon>Malpighiales</taxon>
        <taxon>Rhizophoraceae</taxon>
        <taxon>Rhizophora</taxon>
    </lineage>
</organism>
<sequence length="25" mass="2950">MNIVATLNKLSEDYSMKLVRQEYTC</sequence>
<reference evidence="1" key="1">
    <citation type="submission" date="2018-02" db="EMBL/GenBank/DDBJ databases">
        <title>Rhizophora mucronata_Transcriptome.</title>
        <authorList>
            <person name="Meera S.P."/>
            <person name="Sreeshan A."/>
            <person name="Augustine A."/>
        </authorList>
    </citation>
    <scope>NUCLEOTIDE SEQUENCE</scope>
    <source>
        <tissue evidence="1">Leaf</tissue>
    </source>
</reference>
<protein>
    <submittedName>
        <fullName evidence="1">Uncharacterized protein</fullName>
    </submittedName>
</protein>
<evidence type="ECO:0000313" key="1">
    <source>
        <dbReference type="EMBL" id="MBW82254.1"/>
    </source>
</evidence>
<accession>A0A2P2IM09</accession>
<dbReference type="EMBL" id="GGEC01001771">
    <property type="protein sequence ID" value="MBW82254.1"/>
    <property type="molecule type" value="Transcribed_RNA"/>
</dbReference>
<dbReference type="AlphaFoldDB" id="A0A2P2IM09"/>
<proteinExistence type="predicted"/>
<name>A0A2P2IM09_RHIMU</name>